<dbReference type="Proteomes" id="UP000007635">
    <property type="component" value="Chromosome XX"/>
</dbReference>
<evidence type="ECO:0000256" key="1">
    <source>
        <dbReference type="ARBA" id="ARBA00004141"/>
    </source>
</evidence>
<feature type="transmembrane region" description="Helical" evidence="5">
    <location>
        <begin position="138"/>
        <end position="155"/>
    </location>
</feature>
<reference evidence="6" key="2">
    <citation type="submission" date="2025-08" db="UniProtKB">
        <authorList>
            <consortium name="Ensembl"/>
        </authorList>
    </citation>
    <scope>IDENTIFICATION</scope>
</reference>
<organism evidence="6 7">
    <name type="scientific">Gasterosteus aculeatus aculeatus</name>
    <name type="common">three-spined stickleback</name>
    <dbReference type="NCBI Taxonomy" id="481459"/>
    <lineage>
        <taxon>Eukaryota</taxon>
        <taxon>Metazoa</taxon>
        <taxon>Chordata</taxon>
        <taxon>Craniata</taxon>
        <taxon>Vertebrata</taxon>
        <taxon>Euteleostomi</taxon>
        <taxon>Actinopterygii</taxon>
        <taxon>Neopterygii</taxon>
        <taxon>Teleostei</taxon>
        <taxon>Neoteleostei</taxon>
        <taxon>Acanthomorphata</taxon>
        <taxon>Eupercaria</taxon>
        <taxon>Perciformes</taxon>
        <taxon>Cottioidei</taxon>
        <taxon>Gasterosteales</taxon>
        <taxon>Gasterosteidae</taxon>
        <taxon>Gasterosteus</taxon>
    </lineage>
</organism>
<keyword evidence="7" id="KW-1185">Reference proteome</keyword>
<protein>
    <recommendedName>
        <fullName evidence="8">Transmembrane protein 244</fullName>
    </recommendedName>
</protein>
<dbReference type="GeneTree" id="ENSGT00940000154347"/>
<reference evidence="6 7" key="1">
    <citation type="journal article" date="2021" name="G3 (Bethesda)">
        <title>Improved contiguity of the threespine stickleback genome using long-read sequencing.</title>
        <authorList>
            <person name="Nath S."/>
            <person name="Shaw D.E."/>
            <person name="White M.A."/>
        </authorList>
    </citation>
    <scope>NUCLEOTIDE SEQUENCE [LARGE SCALE GENOMIC DNA]</scope>
    <source>
        <strain evidence="6 7">Lake Benthic</strain>
    </source>
</reference>
<dbReference type="PANTHER" id="PTHR12952:SF1">
    <property type="entry name" value="TRANSMEMBRANE PROTEIN 244"/>
    <property type="match status" value="1"/>
</dbReference>
<dbReference type="GO" id="GO:0016020">
    <property type="term" value="C:membrane"/>
    <property type="evidence" value="ECO:0007669"/>
    <property type="project" value="UniProtKB-SubCell"/>
</dbReference>
<evidence type="ECO:0000256" key="3">
    <source>
        <dbReference type="ARBA" id="ARBA00022989"/>
    </source>
</evidence>
<comment type="subcellular location">
    <subcellularLocation>
        <location evidence="1">Membrane</location>
        <topology evidence="1">Multi-pass membrane protein</topology>
    </subcellularLocation>
</comment>
<accession>A0AAQ4QVM7</accession>
<evidence type="ECO:0000256" key="4">
    <source>
        <dbReference type="ARBA" id="ARBA00023136"/>
    </source>
</evidence>
<dbReference type="AlphaFoldDB" id="A0AAQ4QVM7"/>
<feature type="transmembrane region" description="Helical" evidence="5">
    <location>
        <begin position="59"/>
        <end position="85"/>
    </location>
</feature>
<evidence type="ECO:0008006" key="8">
    <source>
        <dbReference type="Google" id="ProtNLM"/>
    </source>
</evidence>
<feature type="transmembrane region" description="Helical" evidence="5">
    <location>
        <begin position="161"/>
        <end position="184"/>
    </location>
</feature>
<keyword evidence="4 5" id="KW-0472">Membrane</keyword>
<reference evidence="6" key="3">
    <citation type="submission" date="2025-09" db="UniProtKB">
        <authorList>
            <consortium name="Ensembl"/>
        </authorList>
    </citation>
    <scope>IDENTIFICATION</scope>
</reference>
<evidence type="ECO:0000313" key="7">
    <source>
        <dbReference type="Proteomes" id="UP000007635"/>
    </source>
</evidence>
<evidence type="ECO:0000256" key="2">
    <source>
        <dbReference type="ARBA" id="ARBA00022692"/>
    </source>
</evidence>
<dbReference type="Pfam" id="PF09801">
    <property type="entry name" value="SYS1"/>
    <property type="match status" value="1"/>
</dbReference>
<proteinExistence type="predicted"/>
<dbReference type="InterPro" id="IPR019185">
    <property type="entry name" value="Integral_membrane_SYS1-rel"/>
</dbReference>
<evidence type="ECO:0000313" key="6">
    <source>
        <dbReference type="Ensembl" id="ENSGACP00000055414.1"/>
    </source>
</evidence>
<sequence>MSPLPPLPPPKKEEIRKKVLTRSRIVLQPTIYSHVFSSNITGTNHEMAFKGKVVDSKTVLSNLLLCLLIFYALFYMIGSVCFGAFRLDHFDGLIPFDFKTNLAESNSKYLVNLLSLELTYFCSGLFFAAVVKRRVWDYALTVTLLHVLITSLVMWEFPTVWQWWLALGSGLFLMICNGQLIAYFTCQSDQSFVSFSIY</sequence>
<dbReference type="Ensembl" id="ENSGACT00000078939.1">
    <property type="protein sequence ID" value="ENSGACP00000055414.1"/>
    <property type="gene ID" value="ENSGACG00000037016.1"/>
</dbReference>
<keyword evidence="3 5" id="KW-1133">Transmembrane helix</keyword>
<keyword evidence="2 5" id="KW-0812">Transmembrane</keyword>
<dbReference type="PANTHER" id="PTHR12952">
    <property type="entry name" value="SYS1"/>
    <property type="match status" value="1"/>
</dbReference>
<evidence type="ECO:0000256" key="5">
    <source>
        <dbReference type="SAM" id="Phobius"/>
    </source>
</evidence>
<name>A0AAQ4QVM7_GASAC</name>
<feature type="transmembrane region" description="Helical" evidence="5">
    <location>
        <begin position="109"/>
        <end position="131"/>
    </location>
</feature>